<evidence type="ECO:0000313" key="1">
    <source>
        <dbReference type="EMBL" id="MFD0901112.1"/>
    </source>
</evidence>
<sequence>MSYIDSSSPDVVIDLTGLSLKELDELGDRVIEDALRSVLDPSRGEVAAAGFDSKLFHPSIDAATAD</sequence>
<evidence type="ECO:0000313" key="2">
    <source>
        <dbReference type="Proteomes" id="UP001596972"/>
    </source>
</evidence>
<accession>A0ABW3ENT1</accession>
<dbReference type="EMBL" id="JBHTJA010000017">
    <property type="protein sequence ID" value="MFD0901112.1"/>
    <property type="molecule type" value="Genomic_DNA"/>
</dbReference>
<gene>
    <name evidence="1" type="primary">fxsA</name>
    <name evidence="1" type="ORF">ACFQ11_11970</name>
</gene>
<dbReference type="RefSeq" id="WP_378298266.1">
    <property type="nucleotide sequence ID" value="NZ_JBHTJA010000017.1"/>
</dbReference>
<reference evidence="2" key="1">
    <citation type="journal article" date="2019" name="Int. J. Syst. Evol. Microbiol.">
        <title>The Global Catalogue of Microorganisms (GCM) 10K type strain sequencing project: providing services to taxonomists for standard genome sequencing and annotation.</title>
        <authorList>
            <consortium name="The Broad Institute Genomics Platform"/>
            <consortium name="The Broad Institute Genome Sequencing Center for Infectious Disease"/>
            <person name="Wu L."/>
            <person name="Ma J."/>
        </authorList>
    </citation>
    <scope>NUCLEOTIDE SEQUENCE [LARGE SCALE GENOMIC DNA]</scope>
    <source>
        <strain evidence="2">JCM 31202</strain>
    </source>
</reference>
<protein>
    <submittedName>
        <fullName evidence="1">FxSxx-COOH cyclophane-containing RiPP peptide</fullName>
    </submittedName>
</protein>
<dbReference type="NCBIfam" id="TIGR04268">
    <property type="entry name" value="FxSxx-COOH"/>
    <property type="match status" value="1"/>
</dbReference>
<organism evidence="1 2">
    <name type="scientific">Actinomadura sediminis</name>
    <dbReference type="NCBI Taxonomy" id="1038904"/>
    <lineage>
        <taxon>Bacteria</taxon>
        <taxon>Bacillati</taxon>
        <taxon>Actinomycetota</taxon>
        <taxon>Actinomycetes</taxon>
        <taxon>Streptosporangiales</taxon>
        <taxon>Thermomonosporaceae</taxon>
        <taxon>Actinomadura</taxon>
    </lineage>
</organism>
<proteinExistence type="predicted"/>
<name>A0ABW3ENT1_9ACTN</name>
<comment type="caution">
    <text evidence="1">The sequence shown here is derived from an EMBL/GenBank/DDBJ whole genome shotgun (WGS) entry which is preliminary data.</text>
</comment>
<dbReference type="Proteomes" id="UP001596972">
    <property type="component" value="Unassembled WGS sequence"/>
</dbReference>
<dbReference type="InterPro" id="IPR026334">
    <property type="entry name" value="FxSxx-COOH"/>
</dbReference>
<keyword evidence="2" id="KW-1185">Reference proteome</keyword>